<accession>A0A5D3BBA3</accession>
<evidence type="ECO:0000313" key="2">
    <source>
        <dbReference type="EMBL" id="KAA0045048.1"/>
    </source>
</evidence>
<proteinExistence type="predicted"/>
<feature type="compositionally biased region" description="Low complexity" evidence="1">
    <location>
        <begin position="102"/>
        <end position="113"/>
    </location>
</feature>
<protein>
    <submittedName>
        <fullName evidence="3">Flocculation protein FLO11-like</fullName>
    </submittedName>
</protein>
<organism evidence="3 5">
    <name type="scientific">Cucumis melo var. makuwa</name>
    <name type="common">Oriental melon</name>
    <dbReference type="NCBI Taxonomy" id="1194695"/>
    <lineage>
        <taxon>Eukaryota</taxon>
        <taxon>Viridiplantae</taxon>
        <taxon>Streptophyta</taxon>
        <taxon>Embryophyta</taxon>
        <taxon>Tracheophyta</taxon>
        <taxon>Spermatophyta</taxon>
        <taxon>Magnoliopsida</taxon>
        <taxon>eudicotyledons</taxon>
        <taxon>Gunneridae</taxon>
        <taxon>Pentapetalae</taxon>
        <taxon>rosids</taxon>
        <taxon>fabids</taxon>
        <taxon>Cucurbitales</taxon>
        <taxon>Cucurbitaceae</taxon>
        <taxon>Benincaseae</taxon>
        <taxon>Cucumis</taxon>
    </lineage>
</organism>
<dbReference type="OrthoDB" id="1114110at2759"/>
<dbReference type="Proteomes" id="UP000321393">
    <property type="component" value="Unassembled WGS sequence"/>
</dbReference>
<dbReference type="Proteomes" id="UP000321947">
    <property type="component" value="Unassembled WGS sequence"/>
</dbReference>
<name>A0A5D3BBA3_CUCMM</name>
<evidence type="ECO:0000313" key="3">
    <source>
        <dbReference type="EMBL" id="TYJ96279.1"/>
    </source>
</evidence>
<evidence type="ECO:0000256" key="1">
    <source>
        <dbReference type="SAM" id="MobiDB-lite"/>
    </source>
</evidence>
<feature type="region of interest" description="Disordered" evidence="1">
    <location>
        <begin position="1"/>
        <end position="45"/>
    </location>
</feature>
<gene>
    <name evidence="3" type="ORF">E5676_scaffold78209G00720</name>
    <name evidence="2" type="ORF">E6C27_scaffold30G00360</name>
</gene>
<comment type="caution">
    <text evidence="3">The sequence shown here is derived from an EMBL/GenBank/DDBJ whole genome shotgun (WGS) entry which is preliminary data.</text>
</comment>
<feature type="region of interest" description="Disordered" evidence="1">
    <location>
        <begin position="81"/>
        <end position="113"/>
    </location>
</feature>
<dbReference type="EMBL" id="SSTD01019745">
    <property type="protein sequence ID" value="TYJ96279.1"/>
    <property type="molecule type" value="Genomic_DNA"/>
</dbReference>
<feature type="compositionally biased region" description="Acidic residues" evidence="1">
    <location>
        <begin position="166"/>
        <end position="175"/>
    </location>
</feature>
<evidence type="ECO:0000313" key="5">
    <source>
        <dbReference type="Proteomes" id="UP000321947"/>
    </source>
</evidence>
<reference evidence="4 5" key="1">
    <citation type="submission" date="2019-08" db="EMBL/GenBank/DDBJ databases">
        <title>Draft genome sequences of two oriental melons (Cucumis melo L. var makuwa).</title>
        <authorList>
            <person name="Kwon S.-Y."/>
        </authorList>
    </citation>
    <scope>NUCLEOTIDE SEQUENCE [LARGE SCALE GENOMIC DNA]</scope>
    <source>
        <strain evidence="5">cv. Chang Bougi</strain>
        <strain evidence="4">cv. SW 3</strain>
        <tissue evidence="3">Leaf</tissue>
    </source>
</reference>
<sequence>MVATRFKSYQSRDSSSIPYSSGTRVFDSLAPSPTKNAPPAKGKSYKGIPLRCLFKKVRRSDAATDKNLYIPLKILARSAHVSKPSDPVSSVTVKKEVPDVSPPRTTQPSTSSSILGLRVSIETMVLDFDSSDGDDYVDVSSRFTDRGKSHVTPLSPPSPHESLQTNDEETSDDTDEDYVPIFEKTPASEETTVFVMILLHFLTIECLSLSQLRCLVNLPIHYHPKVMLVPSPDLASPSQRTTGAYKWKYVVRRCIVDESNIFNQYQSYLVILDLICNARLIRTVSKVGPFYPRLIRKLAVNLPSDFNDPSAEEFHKVHIRELPQYASVSRLPYSDVSAEFDNALGRFRATAATNPTVG</sequence>
<feature type="compositionally biased region" description="Polar residues" evidence="1">
    <location>
        <begin position="7"/>
        <end position="23"/>
    </location>
</feature>
<dbReference type="EMBL" id="SSTE01014747">
    <property type="protein sequence ID" value="KAA0045048.1"/>
    <property type="molecule type" value="Genomic_DNA"/>
</dbReference>
<dbReference type="AlphaFoldDB" id="A0A5D3BBA3"/>
<evidence type="ECO:0000313" key="4">
    <source>
        <dbReference type="Proteomes" id="UP000321393"/>
    </source>
</evidence>
<feature type="region of interest" description="Disordered" evidence="1">
    <location>
        <begin position="146"/>
        <end position="175"/>
    </location>
</feature>